<protein>
    <submittedName>
        <fullName evidence="2">Uncharacterized protein</fullName>
    </submittedName>
</protein>
<dbReference type="EMBL" id="GGEC01057985">
    <property type="protein sequence ID" value="MBX38469.1"/>
    <property type="molecule type" value="Transcribed_RNA"/>
</dbReference>
<dbReference type="AlphaFoldDB" id="A0A2P2N7I7"/>
<sequence length="21" mass="2446">MYQLDLSPLEQIRKSSGKSKH</sequence>
<accession>A0A2P2N7I7</accession>
<reference evidence="2" key="1">
    <citation type="submission" date="2018-02" db="EMBL/GenBank/DDBJ databases">
        <title>Rhizophora mucronata_Transcriptome.</title>
        <authorList>
            <person name="Meera S.P."/>
            <person name="Sreeshan A."/>
            <person name="Augustine A."/>
        </authorList>
    </citation>
    <scope>NUCLEOTIDE SEQUENCE</scope>
    <source>
        <tissue evidence="2">Leaf</tissue>
    </source>
</reference>
<name>A0A2P2N7I7_RHIMU</name>
<evidence type="ECO:0000256" key="1">
    <source>
        <dbReference type="SAM" id="MobiDB-lite"/>
    </source>
</evidence>
<evidence type="ECO:0000313" key="2">
    <source>
        <dbReference type="EMBL" id="MBX38469.1"/>
    </source>
</evidence>
<organism evidence="2">
    <name type="scientific">Rhizophora mucronata</name>
    <name type="common">Asiatic mangrove</name>
    <dbReference type="NCBI Taxonomy" id="61149"/>
    <lineage>
        <taxon>Eukaryota</taxon>
        <taxon>Viridiplantae</taxon>
        <taxon>Streptophyta</taxon>
        <taxon>Embryophyta</taxon>
        <taxon>Tracheophyta</taxon>
        <taxon>Spermatophyta</taxon>
        <taxon>Magnoliopsida</taxon>
        <taxon>eudicotyledons</taxon>
        <taxon>Gunneridae</taxon>
        <taxon>Pentapetalae</taxon>
        <taxon>rosids</taxon>
        <taxon>fabids</taxon>
        <taxon>Malpighiales</taxon>
        <taxon>Rhizophoraceae</taxon>
        <taxon>Rhizophora</taxon>
    </lineage>
</organism>
<proteinExistence type="predicted"/>
<feature type="region of interest" description="Disordered" evidence="1">
    <location>
        <begin position="1"/>
        <end position="21"/>
    </location>
</feature>